<organism evidence="7 8">
    <name type="scientific">Cucumis melo var. makuwa</name>
    <name type="common">Oriental melon</name>
    <dbReference type="NCBI Taxonomy" id="1194695"/>
    <lineage>
        <taxon>Eukaryota</taxon>
        <taxon>Viridiplantae</taxon>
        <taxon>Streptophyta</taxon>
        <taxon>Embryophyta</taxon>
        <taxon>Tracheophyta</taxon>
        <taxon>Spermatophyta</taxon>
        <taxon>Magnoliopsida</taxon>
        <taxon>eudicotyledons</taxon>
        <taxon>Gunneridae</taxon>
        <taxon>Pentapetalae</taxon>
        <taxon>rosids</taxon>
        <taxon>fabids</taxon>
        <taxon>Cucurbitales</taxon>
        <taxon>Cucurbitaceae</taxon>
        <taxon>Benincaseae</taxon>
        <taxon>Cucumis</taxon>
    </lineage>
</organism>
<dbReference type="PROSITE" id="PS00211">
    <property type="entry name" value="ABC_TRANSPORTER_1"/>
    <property type="match status" value="1"/>
</dbReference>
<dbReference type="Pfam" id="PF00005">
    <property type="entry name" value="ABC_tran"/>
    <property type="match status" value="1"/>
</dbReference>
<evidence type="ECO:0000259" key="6">
    <source>
        <dbReference type="PROSITE" id="PS50893"/>
    </source>
</evidence>
<dbReference type="GO" id="GO:0016020">
    <property type="term" value="C:membrane"/>
    <property type="evidence" value="ECO:0007669"/>
    <property type="project" value="TreeGrafter"/>
</dbReference>
<evidence type="ECO:0000256" key="5">
    <source>
        <dbReference type="ARBA" id="ARBA00034018"/>
    </source>
</evidence>
<sequence>MSIARSSAEAKFKALVHGICEGIWIRRLLEELRFTPTMPTYIYCNNKAAISSVHNLVLHDRTKHIEVNKHFTKEKIDAGVGLALSYAAPIVSLLGNFLTSFTETEKEMVSVERALQYMDIPQEDLHGCRSLDSKWPYRGRIEFQNVTLRYKPSLPAALRDISFTILGGAQVGIIGRTGAGKSSILNSLLRLTPVCAGRILVDGIDIAEVPVRDLRMHFAVVPQTPFLFEGSLRREIEAAGGLDFHVKESGLSFSVGQRQLLCLARALLKSSKVLCLDECTANIDTQTAALLQNTISNECRGMTVITIAHRISTVLNMDDILILDYGILRNYKGLNNTNETLWEQ</sequence>
<name>A0A5D3DUM2_CUCMM</name>
<dbReference type="EMBL" id="SSTD01003179">
    <property type="protein sequence ID" value="TYK27015.1"/>
    <property type="molecule type" value="Genomic_DNA"/>
</dbReference>
<dbReference type="PANTHER" id="PTHR24223">
    <property type="entry name" value="ATP-BINDING CASSETTE SUB-FAMILY C"/>
    <property type="match status" value="1"/>
</dbReference>
<dbReference type="AlphaFoldDB" id="A0A5D3DUM2"/>
<comment type="caution">
    <text evidence="7">The sequence shown here is derived from an EMBL/GenBank/DDBJ whole genome shotgun (WGS) entry which is preliminary data.</text>
</comment>
<evidence type="ECO:0000256" key="2">
    <source>
        <dbReference type="ARBA" id="ARBA00012191"/>
    </source>
</evidence>
<dbReference type="PROSITE" id="PS50893">
    <property type="entry name" value="ABC_TRANSPORTER_2"/>
    <property type="match status" value="1"/>
</dbReference>
<dbReference type="InterPro" id="IPR027417">
    <property type="entry name" value="P-loop_NTPase"/>
</dbReference>
<dbReference type="CDD" id="cd03244">
    <property type="entry name" value="ABCC_MRP_domain2"/>
    <property type="match status" value="1"/>
</dbReference>
<dbReference type="Proteomes" id="UP000321947">
    <property type="component" value="Unassembled WGS sequence"/>
</dbReference>
<dbReference type="InterPro" id="IPR017871">
    <property type="entry name" value="ABC_transporter-like_CS"/>
</dbReference>
<dbReference type="EC" id="7.6.2.2" evidence="2"/>
<dbReference type="SMART" id="SM00382">
    <property type="entry name" value="AAA"/>
    <property type="match status" value="1"/>
</dbReference>
<evidence type="ECO:0000313" key="7">
    <source>
        <dbReference type="EMBL" id="TYK27015.1"/>
    </source>
</evidence>
<gene>
    <name evidence="7" type="ORF">E5676_scaffold901G00250</name>
</gene>
<reference evidence="7 8" key="1">
    <citation type="submission" date="2019-08" db="EMBL/GenBank/DDBJ databases">
        <title>Draft genome sequences of two oriental melons (Cucumis melo L. var makuwa).</title>
        <authorList>
            <person name="Kwon S.-Y."/>
        </authorList>
    </citation>
    <scope>NUCLEOTIDE SEQUENCE [LARGE SCALE GENOMIC DNA]</scope>
    <source>
        <strain evidence="8">cv. Chang Bougi</strain>
        <tissue evidence="7">Leaf</tissue>
    </source>
</reference>
<dbReference type="GO" id="GO:0016887">
    <property type="term" value="F:ATP hydrolysis activity"/>
    <property type="evidence" value="ECO:0007669"/>
    <property type="project" value="InterPro"/>
</dbReference>
<dbReference type="GO" id="GO:0005524">
    <property type="term" value="F:ATP binding"/>
    <property type="evidence" value="ECO:0007669"/>
    <property type="project" value="UniProtKB-KW"/>
</dbReference>
<protein>
    <recommendedName>
        <fullName evidence="2">ABC-type xenobiotic transporter</fullName>
        <ecNumber evidence="2">7.6.2.2</ecNumber>
    </recommendedName>
</protein>
<dbReference type="InterPro" id="IPR003439">
    <property type="entry name" value="ABC_transporter-like_ATP-bd"/>
</dbReference>
<dbReference type="CDD" id="cd09272">
    <property type="entry name" value="RNase_HI_RT_Ty1"/>
    <property type="match status" value="1"/>
</dbReference>
<evidence type="ECO:0000256" key="4">
    <source>
        <dbReference type="ARBA" id="ARBA00022840"/>
    </source>
</evidence>
<accession>A0A5D3DUM2</accession>
<dbReference type="PANTHER" id="PTHR24223:SF330">
    <property type="entry name" value="ATP-BINDING CASSETTE SUB-FAMILY C MEMBER 10"/>
    <property type="match status" value="1"/>
</dbReference>
<feature type="domain" description="ABC transporter" evidence="6">
    <location>
        <begin position="141"/>
        <end position="344"/>
    </location>
</feature>
<keyword evidence="3" id="KW-0547">Nucleotide-binding</keyword>
<dbReference type="InterPro" id="IPR003593">
    <property type="entry name" value="AAA+_ATPase"/>
</dbReference>
<dbReference type="Gene3D" id="3.40.50.300">
    <property type="entry name" value="P-loop containing nucleotide triphosphate hydrolases"/>
    <property type="match status" value="2"/>
</dbReference>
<dbReference type="InterPro" id="IPR050173">
    <property type="entry name" value="ABC_transporter_C-like"/>
</dbReference>
<dbReference type="SUPFAM" id="SSF52540">
    <property type="entry name" value="P-loop containing nucleoside triphosphate hydrolases"/>
    <property type="match status" value="1"/>
</dbReference>
<keyword evidence="4" id="KW-0067">ATP-binding</keyword>
<comment type="similarity">
    <text evidence="1">Belongs to the ABC transporter superfamily. ABCC family. Conjugate transporter (TC 3.A.1.208) subfamily.</text>
</comment>
<evidence type="ECO:0000313" key="8">
    <source>
        <dbReference type="Proteomes" id="UP000321947"/>
    </source>
</evidence>
<evidence type="ECO:0000256" key="1">
    <source>
        <dbReference type="ARBA" id="ARBA00009726"/>
    </source>
</evidence>
<comment type="catalytic activity">
    <reaction evidence="5">
        <text>ATP + H2O + xenobioticSide 1 = ADP + phosphate + xenobioticSide 2.</text>
        <dbReference type="EC" id="7.6.2.2"/>
    </reaction>
</comment>
<proteinExistence type="inferred from homology"/>
<dbReference type="GO" id="GO:0008559">
    <property type="term" value="F:ABC-type xenobiotic transporter activity"/>
    <property type="evidence" value="ECO:0007669"/>
    <property type="project" value="UniProtKB-EC"/>
</dbReference>
<evidence type="ECO:0000256" key="3">
    <source>
        <dbReference type="ARBA" id="ARBA00022741"/>
    </source>
</evidence>